<comment type="caution">
    <text evidence="3">The sequence shown here is derived from an EMBL/GenBank/DDBJ whole genome shotgun (WGS) entry which is preliminary data.</text>
</comment>
<dbReference type="OrthoDB" id="8678477at2"/>
<evidence type="ECO:0000256" key="1">
    <source>
        <dbReference type="ARBA" id="ARBA00006987"/>
    </source>
</evidence>
<dbReference type="PIRSF" id="PIRSF017082">
    <property type="entry name" value="YflP"/>
    <property type="match status" value="1"/>
</dbReference>
<reference evidence="3 4" key="1">
    <citation type="submission" date="2019-01" db="EMBL/GenBank/DDBJ databases">
        <authorList>
            <person name="Chen W.-M."/>
        </authorList>
    </citation>
    <scope>NUCLEOTIDE SEQUENCE [LARGE SCALE GENOMIC DNA]</scope>
    <source>
        <strain evidence="3 4">ICH-3</strain>
    </source>
</reference>
<evidence type="ECO:0000313" key="3">
    <source>
        <dbReference type="EMBL" id="RVT51736.1"/>
    </source>
</evidence>
<accession>A0A437JWE7</accession>
<dbReference type="Proteomes" id="UP000288178">
    <property type="component" value="Unassembled WGS sequence"/>
</dbReference>
<dbReference type="Gene3D" id="3.40.190.10">
    <property type="entry name" value="Periplasmic binding protein-like II"/>
    <property type="match status" value="1"/>
</dbReference>
<dbReference type="InterPro" id="IPR042100">
    <property type="entry name" value="Bug_dom1"/>
</dbReference>
<dbReference type="AlphaFoldDB" id="A0A437JWE7"/>
<keyword evidence="2" id="KW-0732">Signal</keyword>
<dbReference type="SUPFAM" id="SSF53850">
    <property type="entry name" value="Periplasmic binding protein-like II"/>
    <property type="match status" value="1"/>
</dbReference>
<keyword evidence="4" id="KW-1185">Reference proteome</keyword>
<sequence>MQRRALLLSTSLALIGAAAVPAQAQTWPTQTVKIVVPTGAGSSLDLIVRLMSDKLAARWGQTVLVDNKPGAGGMLGVDLAAKATDNHTIAIGFNGPLAYAPFLYSKTPYDPAKDLRPIVMTSSQANVLAVNAEKVPAKTVPEFVAWAQAQAGGMNFSSLGQGSSAHMTMELFLAEAGIKATHVPYNGSPPAALAVAQGDVHATWMVAPALLPHVQSGKVRLLAVSADTKPAGLQDLPAMGAVGYPKVVALAWNGLVGPASMSDAAVARINADVNALLQDAAVRDAMASKGLTIVGGSAEDFRRFIADDVARWGPVITKLGVKLN</sequence>
<name>A0A437JWE7_9BURK</name>
<proteinExistence type="inferred from homology"/>
<dbReference type="PANTHER" id="PTHR42928:SF5">
    <property type="entry name" value="BLR1237 PROTEIN"/>
    <property type="match status" value="1"/>
</dbReference>
<comment type="similarity">
    <text evidence="1">Belongs to the UPF0065 (bug) family.</text>
</comment>
<protein>
    <submittedName>
        <fullName evidence="3">Tripartite tricarboxylate transporter substrate binding protein</fullName>
    </submittedName>
</protein>
<organism evidence="3 4">
    <name type="scientific">Rubrivivax albus</name>
    <dbReference type="NCBI Taxonomy" id="2499835"/>
    <lineage>
        <taxon>Bacteria</taxon>
        <taxon>Pseudomonadati</taxon>
        <taxon>Pseudomonadota</taxon>
        <taxon>Betaproteobacteria</taxon>
        <taxon>Burkholderiales</taxon>
        <taxon>Sphaerotilaceae</taxon>
        <taxon>Rubrivivax</taxon>
    </lineage>
</organism>
<evidence type="ECO:0000256" key="2">
    <source>
        <dbReference type="SAM" id="SignalP"/>
    </source>
</evidence>
<dbReference type="Gene3D" id="3.40.190.150">
    <property type="entry name" value="Bordetella uptake gene, domain 1"/>
    <property type="match status" value="1"/>
</dbReference>
<gene>
    <name evidence="3" type="ORF">ENE75_13080</name>
</gene>
<evidence type="ECO:0000313" key="4">
    <source>
        <dbReference type="Proteomes" id="UP000288178"/>
    </source>
</evidence>
<feature type="chain" id="PRO_5019162371" evidence="2">
    <location>
        <begin position="25"/>
        <end position="324"/>
    </location>
</feature>
<dbReference type="Pfam" id="PF03401">
    <property type="entry name" value="TctC"/>
    <property type="match status" value="1"/>
</dbReference>
<dbReference type="InterPro" id="IPR005064">
    <property type="entry name" value="BUG"/>
</dbReference>
<dbReference type="EMBL" id="SACT01000003">
    <property type="protein sequence ID" value="RVT51736.1"/>
    <property type="molecule type" value="Genomic_DNA"/>
</dbReference>
<dbReference type="RefSeq" id="WP_128198737.1">
    <property type="nucleotide sequence ID" value="NZ_SACT01000003.1"/>
</dbReference>
<dbReference type="PANTHER" id="PTHR42928">
    <property type="entry name" value="TRICARBOXYLATE-BINDING PROTEIN"/>
    <property type="match status" value="1"/>
</dbReference>
<feature type="signal peptide" evidence="2">
    <location>
        <begin position="1"/>
        <end position="24"/>
    </location>
</feature>